<comment type="caution">
    <text evidence="3">The sequence shown here is derived from an EMBL/GenBank/DDBJ whole genome shotgun (WGS) entry which is preliminary data.</text>
</comment>
<feature type="transmembrane region" description="Helical" evidence="2">
    <location>
        <begin position="684"/>
        <end position="705"/>
    </location>
</feature>
<feature type="transmembrane region" description="Helical" evidence="2">
    <location>
        <begin position="24"/>
        <end position="50"/>
    </location>
</feature>
<accession>A0A388LZE7</accession>
<feature type="compositionally biased region" description="Acidic residues" evidence="1">
    <location>
        <begin position="377"/>
        <end position="388"/>
    </location>
</feature>
<feature type="compositionally biased region" description="Basic and acidic residues" evidence="1">
    <location>
        <begin position="255"/>
        <end position="304"/>
    </location>
</feature>
<dbReference type="Gramene" id="GBG87687">
    <property type="protein sequence ID" value="GBG87687"/>
    <property type="gene ID" value="CBR_g45841"/>
</dbReference>
<evidence type="ECO:0000256" key="2">
    <source>
        <dbReference type="SAM" id="Phobius"/>
    </source>
</evidence>
<feature type="compositionally biased region" description="Basic and acidic residues" evidence="1">
    <location>
        <begin position="411"/>
        <end position="423"/>
    </location>
</feature>
<keyword evidence="2" id="KW-0472">Membrane</keyword>
<keyword evidence="2" id="KW-1133">Transmembrane helix</keyword>
<organism evidence="3 4">
    <name type="scientific">Chara braunii</name>
    <name type="common">Braun's stonewort</name>
    <dbReference type="NCBI Taxonomy" id="69332"/>
    <lineage>
        <taxon>Eukaryota</taxon>
        <taxon>Viridiplantae</taxon>
        <taxon>Streptophyta</taxon>
        <taxon>Charophyceae</taxon>
        <taxon>Charales</taxon>
        <taxon>Characeae</taxon>
        <taxon>Chara</taxon>
    </lineage>
</organism>
<dbReference type="EMBL" id="BFEA01000627">
    <property type="protein sequence ID" value="GBG87687.1"/>
    <property type="molecule type" value="Genomic_DNA"/>
</dbReference>
<reference evidence="3 4" key="1">
    <citation type="journal article" date="2018" name="Cell">
        <title>The Chara Genome: Secondary Complexity and Implications for Plant Terrestrialization.</title>
        <authorList>
            <person name="Nishiyama T."/>
            <person name="Sakayama H."/>
            <person name="Vries J.D."/>
            <person name="Buschmann H."/>
            <person name="Saint-Marcoux D."/>
            <person name="Ullrich K.K."/>
            <person name="Haas F.B."/>
            <person name="Vanderstraeten L."/>
            <person name="Becker D."/>
            <person name="Lang D."/>
            <person name="Vosolsobe S."/>
            <person name="Rombauts S."/>
            <person name="Wilhelmsson P.K.I."/>
            <person name="Janitza P."/>
            <person name="Kern R."/>
            <person name="Heyl A."/>
            <person name="Rumpler F."/>
            <person name="Villalobos L.I.A.C."/>
            <person name="Clay J.M."/>
            <person name="Skokan R."/>
            <person name="Toyoda A."/>
            <person name="Suzuki Y."/>
            <person name="Kagoshima H."/>
            <person name="Schijlen E."/>
            <person name="Tajeshwar N."/>
            <person name="Catarino B."/>
            <person name="Hetherington A.J."/>
            <person name="Saltykova A."/>
            <person name="Bonnot C."/>
            <person name="Breuninger H."/>
            <person name="Symeonidi A."/>
            <person name="Radhakrishnan G.V."/>
            <person name="Van Nieuwerburgh F."/>
            <person name="Deforce D."/>
            <person name="Chang C."/>
            <person name="Karol K.G."/>
            <person name="Hedrich R."/>
            <person name="Ulvskov P."/>
            <person name="Glockner G."/>
            <person name="Delwiche C.F."/>
            <person name="Petrasek J."/>
            <person name="Van de Peer Y."/>
            <person name="Friml J."/>
            <person name="Beilby M."/>
            <person name="Dolan L."/>
            <person name="Kohara Y."/>
            <person name="Sugano S."/>
            <person name="Fujiyama A."/>
            <person name="Delaux P.-M."/>
            <person name="Quint M."/>
            <person name="TheiBen G."/>
            <person name="Hagemann M."/>
            <person name="Harholt J."/>
            <person name="Dunand C."/>
            <person name="Zachgo S."/>
            <person name="Langdale J."/>
            <person name="Maumus F."/>
            <person name="Straeten D.V.D."/>
            <person name="Gould S.B."/>
            <person name="Rensing S.A."/>
        </authorList>
    </citation>
    <scope>NUCLEOTIDE SEQUENCE [LARGE SCALE GENOMIC DNA]</scope>
    <source>
        <strain evidence="3 4">S276</strain>
    </source>
</reference>
<feature type="region of interest" description="Disordered" evidence="1">
    <location>
        <begin position="103"/>
        <end position="137"/>
    </location>
</feature>
<feature type="compositionally biased region" description="Acidic residues" evidence="1">
    <location>
        <begin position="613"/>
        <end position="625"/>
    </location>
</feature>
<feature type="compositionally biased region" description="Acidic residues" evidence="1">
    <location>
        <begin position="305"/>
        <end position="334"/>
    </location>
</feature>
<proteinExistence type="predicted"/>
<feature type="region of interest" description="Disordered" evidence="1">
    <location>
        <begin position="170"/>
        <end position="557"/>
    </location>
</feature>
<feature type="transmembrane region" description="Helical" evidence="2">
    <location>
        <begin position="793"/>
        <end position="812"/>
    </location>
</feature>
<feature type="compositionally biased region" description="Basic and acidic residues" evidence="1">
    <location>
        <begin position="230"/>
        <end position="247"/>
    </location>
</feature>
<sequence>MRKVAAILSARMGLLSQDSRRKTFFLKLATGITLGQLTVLLVAAVCFWAATIEARGVGHRKHGLYGESLRVRGQGREKLGSRVLDQTPYVGRNGALHAVAEGRLAKGESADERKEEMGEARSLAGTELANGDDENGYAKKVVNSDTQGRGSIMAGHWNGQVRRRVVEDGGAASDTEDGGTDNMQGNPGAAAKNETNPQSTNSEEGEPQDEARHPTVTGEGESQTQGGAAENDKDAAQAEEREKLREAGDEEPEGVVEKGEKRREEMKEEGTEEGTQGKEEEGTRGKEEEGTQGKEEEGTQAKEEENAEEENGDDEEERTEATAQEEEKEAEEERDSSLQPRRKRHQLPPLRTAASGGGRKHQVGDRTGSRRTSVGKEEEETDMDEEDVAEKKGEEATEEDEENTEEQEEEGGFREGQGDEHSMHPITRPHRRSRVRMSSSGDATDRGDGVEQQLEEESRDEGKEPGGGKEEEEEEEEKEEKEEQEPSFGSAAEERLGFGPPPSSALASEGDHEHLATSRNSAVVVNTEKVNGFSGSNHSRGMGANELVGNGEEEDSELHRVIQDDREGLGTTQHGEAKLTSDGKMVQWDSEDGGLATDKVEEGQFGTAGGEGNMDEQSEPGDEEPGNLMEPVHKTFSGLHKKTRESVLPKMGQAKDLGVKIFEQTHSSLNEGLTPLLGKNYSPIVSTLITYGMLLVPLIIAIFIIERVRAVLSIQKLLLFANAYLTAYSVTLLCLAIVIGAEPMATLQRSAWENYFLLQFLQALGYILYLMLQLTNVIMVFNSDTILAKATALIQFGAAGAVGLHYYVVVWQRAMVDKPPKITSTAYFVYALVFFVLCQMARLRNSRRDAILSSDGGDKVL</sequence>
<gene>
    <name evidence="3" type="ORF">CBR_g45841</name>
</gene>
<protein>
    <submittedName>
        <fullName evidence="3">Uncharacterized protein</fullName>
    </submittedName>
</protein>
<feature type="transmembrane region" description="Helical" evidence="2">
    <location>
        <begin position="824"/>
        <end position="843"/>
    </location>
</feature>
<evidence type="ECO:0000313" key="4">
    <source>
        <dbReference type="Proteomes" id="UP000265515"/>
    </source>
</evidence>
<dbReference type="PANTHER" id="PTHR35310">
    <property type="entry name" value="CELL WALL INTEGRITY/STRESS RESPONSE COMPONENT-LIKE PROTEIN"/>
    <property type="match status" value="1"/>
</dbReference>
<keyword evidence="4" id="KW-1185">Reference proteome</keyword>
<dbReference type="AlphaFoldDB" id="A0A388LZE7"/>
<feature type="compositionally biased region" description="Basic and acidic residues" evidence="1">
    <location>
        <begin position="460"/>
        <end position="469"/>
    </location>
</feature>
<feature type="compositionally biased region" description="Acidic residues" evidence="1">
    <location>
        <begin position="470"/>
        <end position="485"/>
    </location>
</feature>
<dbReference type="Proteomes" id="UP000265515">
    <property type="component" value="Unassembled WGS sequence"/>
</dbReference>
<evidence type="ECO:0000256" key="1">
    <source>
        <dbReference type="SAM" id="MobiDB-lite"/>
    </source>
</evidence>
<feature type="region of interest" description="Disordered" evidence="1">
    <location>
        <begin position="603"/>
        <end position="625"/>
    </location>
</feature>
<dbReference type="PANTHER" id="PTHR35310:SF1">
    <property type="entry name" value="CELL WALL INTEGRITY_STRESS RESPONSE COMPONENT-LIKE PROTEIN"/>
    <property type="match status" value="1"/>
</dbReference>
<feature type="transmembrane region" description="Helical" evidence="2">
    <location>
        <begin position="760"/>
        <end position="781"/>
    </location>
</feature>
<evidence type="ECO:0000313" key="3">
    <source>
        <dbReference type="EMBL" id="GBG87687.1"/>
    </source>
</evidence>
<feature type="compositionally biased region" description="Basic and acidic residues" evidence="1">
    <location>
        <begin position="103"/>
        <end position="119"/>
    </location>
</feature>
<feature type="compositionally biased region" description="Polar residues" evidence="1">
    <location>
        <begin position="193"/>
        <end position="202"/>
    </location>
</feature>
<feature type="compositionally biased region" description="Acidic residues" evidence="1">
    <location>
        <begin position="396"/>
        <end position="410"/>
    </location>
</feature>
<keyword evidence="2" id="KW-0812">Transmembrane</keyword>
<dbReference type="OrthoDB" id="2020776at2759"/>
<feature type="transmembrane region" description="Helical" evidence="2">
    <location>
        <begin position="717"/>
        <end position="740"/>
    </location>
</feature>
<name>A0A388LZE7_CHABU</name>
<dbReference type="OMA" id="IMAGHWN"/>